<dbReference type="GO" id="GO:0070628">
    <property type="term" value="F:proteasome binding"/>
    <property type="evidence" value="ECO:0007669"/>
    <property type="project" value="InterPro"/>
</dbReference>
<accession>A0A444ZKL3</accession>
<sequence>MCVEEVSVENWNQLDQEYVFIYVNPKNVSNKVLVKYLVMNEKLLIDALKEGSSDPAHLEICVRDYTIANESSSYSEQNAVGKTRTEKRREEKTERCGFQNWGLGF</sequence>
<comment type="caution">
    <text evidence="4">The sequence shown here is derived from an EMBL/GenBank/DDBJ whole genome shotgun (WGS) entry which is preliminary data.</text>
</comment>
<evidence type="ECO:0000256" key="2">
    <source>
        <dbReference type="ARBA" id="ARBA00022942"/>
    </source>
</evidence>
<keyword evidence="2" id="KW-0647">Proteasome</keyword>
<dbReference type="PANTHER" id="PTHR13266:SF1">
    <property type="entry name" value="PROTEASOME INHIBITOR PI31 SUBUNIT"/>
    <property type="match status" value="1"/>
</dbReference>
<dbReference type="Pfam" id="PF11566">
    <property type="entry name" value="PI31_Prot_N"/>
    <property type="match status" value="1"/>
</dbReference>
<dbReference type="Proteomes" id="UP000289738">
    <property type="component" value="Chromosome B04"/>
</dbReference>
<organism evidence="4 5">
    <name type="scientific">Arachis hypogaea</name>
    <name type="common">Peanut</name>
    <dbReference type="NCBI Taxonomy" id="3818"/>
    <lineage>
        <taxon>Eukaryota</taxon>
        <taxon>Viridiplantae</taxon>
        <taxon>Streptophyta</taxon>
        <taxon>Embryophyta</taxon>
        <taxon>Tracheophyta</taxon>
        <taxon>Spermatophyta</taxon>
        <taxon>Magnoliopsida</taxon>
        <taxon>eudicotyledons</taxon>
        <taxon>Gunneridae</taxon>
        <taxon>Pentapetalae</taxon>
        <taxon>rosids</taxon>
        <taxon>fabids</taxon>
        <taxon>Fabales</taxon>
        <taxon>Fabaceae</taxon>
        <taxon>Papilionoideae</taxon>
        <taxon>50 kb inversion clade</taxon>
        <taxon>dalbergioids sensu lato</taxon>
        <taxon>Dalbergieae</taxon>
        <taxon>Pterocarpus clade</taxon>
        <taxon>Arachis</taxon>
    </lineage>
</organism>
<dbReference type="GO" id="GO:0000502">
    <property type="term" value="C:proteasome complex"/>
    <property type="evidence" value="ECO:0007669"/>
    <property type="project" value="UniProtKB-KW"/>
</dbReference>
<evidence type="ECO:0000313" key="4">
    <source>
        <dbReference type="EMBL" id="RYR14719.1"/>
    </source>
</evidence>
<evidence type="ECO:0000256" key="1">
    <source>
        <dbReference type="ARBA" id="ARBA00006405"/>
    </source>
</evidence>
<dbReference type="PANTHER" id="PTHR13266">
    <property type="entry name" value="PROTEASOME INHIBITOR"/>
    <property type="match status" value="1"/>
</dbReference>
<dbReference type="InterPro" id="IPR045128">
    <property type="entry name" value="PI31-like"/>
</dbReference>
<dbReference type="GO" id="GO:0004866">
    <property type="term" value="F:endopeptidase inhibitor activity"/>
    <property type="evidence" value="ECO:0007669"/>
    <property type="project" value="InterPro"/>
</dbReference>
<dbReference type="Gene3D" id="3.40.1000.30">
    <property type="match status" value="1"/>
</dbReference>
<keyword evidence="5" id="KW-1185">Reference proteome</keyword>
<dbReference type="InterPro" id="IPR021625">
    <property type="entry name" value="PI31_Prot_N"/>
</dbReference>
<feature type="domain" description="PI31 proteasome regulator N-terminal" evidence="3">
    <location>
        <begin position="9"/>
        <end position="76"/>
    </location>
</feature>
<dbReference type="GO" id="GO:0043161">
    <property type="term" value="P:proteasome-mediated ubiquitin-dependent protein catabolic process"/>
    <property type="evidence" value="ECO:0007669"/>
    <property type="project" value="InterPro"/>
</dbReference>
<dbReference type="AlphaFoldDB" id="A0A444ZKL3"/>
<dbReference type="EMBL" id="SDMP01000014">
    <property type="protein sequence ID" value="RYR14719.1"/>
    <property type="molecule type" value="Genomic_DNA"/>
</dbReference>
<evidence type="ECO:0000259" key="3">
    <source>
        <dbReference type="Pfam" id="PF11566"/>
    </source>
</evidence>
<proteinExistence type="inferred from homology"/>
<gene>
    <name evidence="4" type="ORF">Ahy_B04g071396</name>
</gene>
<protein>
    <recommendedName>
        <fullName evidence="3">PI31 proteasome regulator N-terminal domain-containing protein</fullName>
    </recommendedName>
</protein>
<reference evidence="4 5" key="1">
    <citation type="submission" date="2019-01" db="EMBL/GenBank/DDBJ databases">
        <title>Sequencing of cultivated peanut Arachis hypogaea provides insights into genome evolution and oil improvement.</title>
        <authorList>
            <person name="Chen X."/>
        </authorList>
    </citation>
    <scope>NUCLEOTIDE SEQUENCE [LARGE SCALE GENOMIC DNA]</scope>
    <source>
        <strain evidence="5">cv. Fuhuasheng</strain>
        <tissue evidence="4">Leaves</tissue>
    </source>
</reference>
<dbReference type="STRING" id="3818.A0A444ZKL3"/>
<comment type="similarity">
    <text evidence="1">Belongs to the proteasome inhibitor PI31 family.</text>
</comment>
<evidence type="ECO:0000313" key="5">
    <source>
        <dbReference type="Proteomes" id="UP000289738"/>
    </source>
</evidence>
<name>A0A444ZKL3_ARAHY</name>